<evidence type="ECO:0000313" key="1">
    <source>
        <dbReference type="EMBL" id="MPM71588.1"/>
    </source>
</evidence>
<organism evidence="1">
    <name type="scientific">bioreactor metagenome</name>
    <dbReference type="NCBI Taxonomy" id="1076179"/>
    <lineage>
        <taxon>unclassified sequences</taxon>
        <taxon>metagenomes</taxon>
        <taxon>ecological metagenomes</taxon>
    </lineage>
</organism>
<gene>
    <name evidence="1" type="ORF">SDC9_118556</name>
</gene>
<comment type="caution">
    <text evidence="1">The sequence shown here is derived from an EMBL/GenBank/DDBJ whole genome shotgun (WGS) entry which is preliminary data.</text>
</comment>
<protein>
    <submittedName>
        <fullName evidence="1">Uncharacterized protein</fullName>
    </submittedName>
</protein>
<sequence length="69" mass="8025">MSLKEIKREFTKDYYAKLDELYSQCDKVNLCKRSLKKSLVEGVIDVEGYKDLSKRYEIGLIGLMAKLIC</sequence>
<proteinExistence type="predicted"/>
<dbReference type="AlphaFoldDB" id="A0A645C2K5"/>
<accession>A0A645C2K5</accession>
<dbReference type="EMBL" id="VSSQ01024207">
    <property type="protein sequence ID" value="MPM71588.1"/>
    <property type="molecule type" value="Genomic_DNA"/>
</dbReference>
<name>A0A645C2K5_9ZZZZ</name>
<reference evidence="1" key="1">
    <citation type="submission" date="2019-08" db="EMBL/GenBank/DDBJ databases">
        <authorList>
            <person name="Kucharzyk K."/>
            <person name="Murdoch R.W."/>
            <person name="Higgins S."/>
            <person name="Loffler F."/>
        </authorList>
    </citation>
    <scope>NUCLEOTIDE SEQUENCE</scope>
</reference>